<evidence type="ECO:0008006" key="3">
    <source>
        <dbReference type="Google" id="ProtNLM"/>
    </source>
</evidence>
<dbReference type="NCBIfam" id="NF047558">
    <property type="entry name" value="TPR_END_plus"/>
    <property type="match status" value="1"/>
</dbReference>
<comment type="caution">
    <text evidence="1">The sequence shown here is derived from an EMBL/GenBank/DDBJ whole genome shotgun (WGS) entry which is preliminary data.</text>
</comment>
<reference evidence="1 2" key="1">
    <citation type="journal article" date="2012" name="Genome Biol.">
        <title>The genome of the polar eukaryotic microalga coccomyxa subellipsoidea reveals traits of cold adaptation.</title>
        <authorList>
            <person name="Blanc G."/>
            <person name="Agarkova I."/>
            <person name="Grimwood J."/>
            <person name="Kuo A."/>
            <person name="Brueggeman A."/>
            <person name="Dunigan D."/>
            <person name="Gurnon J."/>
            <person name="Ladunga I."/>
            <person name="Lindquist E."/>
            <person name="Lucas S."/>
            <person name="Pangilinan J."/>
            <person name="Proschold T."/>
            <person name="Salamov A."/>
            <person name="Schmutz J."/>
            <person name="Weeks D."/>
            <person name="Yamada T."/>
            <person name="Claverie J.M."/>
            <person name="Grigoriev I."/>
            <person name="Van Etten J."/>
            <person name="Lomsadze A."/>
            <person name="Borodovsky M."/>
        </authorList>
    </citation>
    <scope>NUCLEOTIDE SEQUENCE [LARGE SCALE GENOMIC DNA]</scope>
    <source>
        <strain evidence="1 2">C-169</strain>
    </source>
</reference>
<name>I0YZZ4_COCSC</name>
<dbReference type="SUPFAM" id="SSF48452">
    <property type="entry name" value="TPR-like"/>
    <property type="match status" value="1"/>
</dbReference>
<protein>
    <recommendedName>
        <fullName evidence="3">Tetratricopeptide repeat protein</fullName>
    </recommendedName>
</protein>
<dbReference type="Proteomes" id="UP000007264">
    <property type="component" value="Unassembled WGS sequence"/>
</dbReference>
<evidence type="ECO:0000313" key="2">
    <source>
        <dbReference type="Proteomes" id="UP000007264"/>
    </source>
</evidence>
<organism evidence="1 2">
    <name type="scientific">Coccomyxa subellipsoidea (strain C-169)</name>
    <name type="common">Green microalga</name>
    <dbReference type="NCBI Taxonomy" id="574566"/>
    <lineage>
        <taxon>Eukaryota</taxon>
        <taxon>Viridiplantae</taxon>
        <taxon>Chlorophyta</taxon>
        <taxon>core chlorophytes</taxon>
        <taxon>Trebouxiophyceae</taxon>
        <taxon>Trebouxiophyceae incertae sedis</taxon>
        <taxon>Coccomyxaceae</taxon>
        <taxon>Coccomyxa</taxon>
        <taxon>Coccomyxa subellipsoidea</taxon>
    </lineage>
</organism>
<evidence type="ECO:0000313" key="1">
    <source>
        <dbReference type="EMBL" id="EIE23963.1"/>
    </source>
</evidence>
<dbReference type="InterPro" id="IPR011990">
    <property type="entry name" value="TPR-like_helical_dom_sf"/>
</dbReference>
<dbReference type="KEGG" id="csl:COCSUDRAFT_62492"/>
<gene>
    <name evidence="1" type="ORF">COCSUDRAFT_62492</name>
</gene>
<accession>I0YZZ4</accession>
<dbReference type="EMBL" id="AGSI01000006">
    <property type="protein sequence ID" value="EIE23963.1"/>
    <property type="molecule type" value="Genomic_DNA"/>
</dbReference>
<proteinExistence type="predicted"/>
<dbReference type="OrthoDB" id="439127at2759"/>
<dbReference type="AlphaFoldDB" id="I0YZZ4"/>
<sequence>MSETSVCIPVQAISSMLESNAIELPGSPSGGEARLLRKASLKAWKGRLQRKEMIKLYLAALHPQRVPQRQTGRPREAIELFQAALELPGNGFMRFAGTVREYRCPSEGEEQAALYNMACAYAALRQRDSALACLEGAFEAGLSDFAAVRSDPDLSAVRGQDLDKLLSKYDNLLAKLFKKKEDDENKPWLGW</sequence>
<dbReference type="GeneID" id="17041961"/>
<keyword evidence="2" id="KW-1185">Reference proteome</keyword>
<dbReference type="RefSeq" id="XP_005648507.1">
    <property type="nucleotide sequence ID" value="XM_005648450.1"/>
</dbReference>
<dbReference type="Gene3D" id="1.25.40.10">
    <property type="entry name" value="Tetratricopeptide repeat domain"/>
    <property type="match status" value="1"/>
</dbReference>